<dbReference type="RefSeq" id="XP_016759648.1">
    <property type="nucleotide sequence ID" value="XM_016906173.1"/>
</dbReference>
<sequence>MRSSWNPERQREFMLVLFLHSPRSNWSIKRGKRLYNVVPNLRVRLPRPAFARIMNTLDLHAQDDGWSILSRYLRPYGYPLLSQGPCCCLRASDAQCRRGMDPIDEECLSGYRPSRYYPVKPGDIIN</sequence>
<organism evidence="1 2">
    <name type="scientific">Sphaerulina musiva (strain SO2202)</name>
    <name type="common">Poplar stem canker fungus</name>
    <name type="synonym">Septoria musiva</name>
    <dbReference type="NCBI Taxonomy" id="692275"/>
    <lineage>
        <taxon>Eukaryota</taxon>
        <taxon>Fungi</taxon>
        <taxon>Dikarya</taxon>
        <taxon>Ascomycota</taxon>
        <taxon>Pezizomycotina</taxon>
        <taxon>Dothideomycetes</taxon>
        <taxon>Dothideomycetidae</taxon>
        <taxon>Mycosphaerellales</taxon>
        <taxon>Mycosphaerellaceae</taxon>
        <taxon>Sphaerulina</taxon>
    </lineage>
</organism>
<dbReference type="GeneID" id="27903310"/>
<dbReference type="EMBL" id="KB456266">
    <property type="protein sequence ID" value="EMF11527.1"/>
    <property type="molecule type" value="Genomic_DNA"/>
</dbReference>
<reference evidence="1 2" key="1">
    <citation type="journal article" date="2012" name="PLoS Pathog.">
        <title>Diverse lifestyles and strategies of plant pathogenesis encoded in the genomes of eighteen Dothideomycetes fungi.</title>
        <authorList>
            <person name="Ohm R.A."/>
            <person name="Feau N."/>
            <person name="Henrissat B."/>
            <person name="Schoch C.L."/>
            <person name="Horwitz B.A."/>
            <person name="Barry K.W."/>
            <person name="Condon B.J."/>
            <person name="Copeland A.C."/>
            <person name="Dhillon B."/>
            <person name="Glaser F."/>
            <person name="Hesse C.N."/>
            <person name="Kosti I."/>
            <person name="LaButti K."/>
            <person name="Lindquist E.A."/>
            <person name="Lucas S."/>
            <person name="Salamov A.A."/>
            <person name="Bradshaw R.E."/>
            <person name="Ciuffetti L."/>
            <person name="Hamelin R.C."/>
            <person name="Kema G.H.J."/>
            <person name="Lawrence C."/>
            <person name="Scott J.A."/>
            <person name="Spatafora J.W."/>
            <person name="Turgeon B.G."/>
            <person name="de Wit P.J.G.M."/>
            <person name="Zhong S."/>
            <person name="Goodwin S.B."/>
            <person name="Grigoriev I.V."/>
        </authorList>
    </citation>
    <scope>NUCLEOTIDE SEQUENCE [LARGE SCALE GENOMIC DNA]</scope>
    <source>
        <strain evidence="1 2">SO2202</strain>
    </source>
</reference>
<dbReference type="HOGENOM" id="CLU_1982964_0_0_1"/>
<gene>
    <name evidence="1" type="ORF">SEPMUDRAFT_150434</name>
</gene>
<protein>
    <submittedName>
        <fullName evidence="1">Uncharacterized protein</fullName>
    </submittedName>
</protein>
<dbReference type="AlphaFoldDB" id="M3D312"/>
<evidence type="ECO:0000313" key="1">
    <source>
        <dbReference type="EMBL" id="EMF11527.1"/>
    </source>
</evidence>
<keyword evidence="2" id="KW-1185">Reference proteome</keyword>
<evidence type="ECO:0000313" key="2">
    <source>
        <dbReference type="Proteomes" id="UP000016931"/>
    </source>
</evidence>
<accession>M3D312</accession>
<name>M3D312_SPHMS</name>
<dbReference type="Proteomes" id="UP000016931">
    <property type="component" value="Unassembled WGS sequence"/>
</dbReference>
<proteinExistence type="predicted"/>